<evidence type="ECO:0000313" key="1">
    <source>
        <dbReference type="EMBL" id="ACB34552.1"/>
    </source>
</evidence>
<dbReference type="RefSeq" id="WP_012347310.1">
    <property type="nucleotide sequence ID" value="NC_010524.1"/>
</dbReference>
<gene>
    <name evidence="1" type="ordered locus">Lcho_2286</name>
</gene>
<organism evidence="1 2">
    <name type="scientific">Leptothrix cholodnii (strain ATCC 51168 / LMG 8142 / SP-6)</name>
    <name type="common">Leptothrix discophora (strain SP-6)</name>
    <dbReference type="NCBI Taxonomy" id="395495"/>
    <lineage>
        <taxon>Bacteria</taxon>
        <taxon>Pseudomonadati</taxon>
        <taxon>Pseudomonadota</taxon>
        <taxon>Betaproteobacteria</taxon>
        <taxon>Burkholderiales</taxon>
        <taxon>Sphaerotilaceae</taxon>
        <taxon>Leptothrix</taxon>
    </lineage>
</organism>
<dbReference type="KEGG" id="lch:Lcho_2286"/>
<name>B1Y430_LEPCP</name>
<dbReference type="EMBL" id="CP001013">
    <property type="protein sequence ID" value="ACB34552.1"/>
    <property type="molecule type" value="Genomic_DNA"/>
</dbReference>
<dbReference type="AlphaFoldDB" id="B1Y430"/>
<sequence>MTKKVRIENADTSNYKVMVEIWDKGYPEGQPDTLAKTIKLDHPTQMTGDDCYLTSTRYIVVKEAPAA</sequence>
<dbReference type="HOGENOM" id="CLU_191556_0_0_4"/>
<dbReference type="OrthoDB" id="9156865at2"/>
<accession>B1Y430</accession>
<reference evidence="1 2" key="1">
    <citation type="submission" date="2008-03" db="EMBL/GenBank/DDBJ databases">
        <title>Complete sequence of Leptothrix cholodnii SP-6.</title>
        <authorList>
            <consortium name="US DOE Joint Genome Institute"/>
            <person name="Copeland A."/>
            <person name="Lucas S."/>
            <person name="Lapidus A."/>
            <person name="Glavina del Rio T."/>
            <person name="Dalin E."/>
            <person name="Tice H."/>
            <person name="Bruce D."/>
            <person name="Goodwin L."/>
            <person name="Pitluck S."/>
            <person name="Chertkov O."/>
            <person name="Brettin T."/>
            <person name="Detter J.C."/>
            <person name="Han C."/>
            <person name="Kuske C.R."/>
            <person name="Schmutz J."/>
            <person name="Larimer F."/>
            <person name="Land M."/>
            <person name="Hauser L."/>
            <person name="Kyrpides N."/>
            <person name="Lykidis A."/>
            <person name="Emerson D."/>
            <person name="Richardson P."/>
        </authorList>
    </citation>
    <scope>NUCLEOTIDE SEQUENCE [LARGE SCALE GENOMIC DNA]</scope>
    <source>
        <strain evidence="2">ATCC 51168 / LMG 8142 / SP-6</strain>
    </source>
</reference>
<dbReference type="STRING" id="395495.Lcho_2286"/>
<protein>
    <submittedName>
        <fullName evidence="1">Uncharacterized protein</fullName>
    </submittedName>
</protein>
<proteinExistence type="predicted"/>
<keyword evidence="2" id="KW-1185">Reference proteome</keyword>
<evidence type="ECO:0000313" key="2">
    <source>
        <dbReference type="Proteomes" id="UP000001693"/>
    </source>
</evidence>
<dbReference type="Proteomes" id="UP000001693">
    <property type="component" value="Chromosome"/>
</dbReference>